<dbReference type="InterPro" id="IPR036097">
    <property type="entry name" value="HisK_dim/P_sf"/>
</dbReference>
<evidence type="ECO:0000313" key="10">
    <source>
        <dbReference type="EMBL" id="RRB00893.1"/>
    </source>
</evidence>
<dbReference type="GO" id="GO:0005524">
    <property type="term" value="F:ATP binding"/>
    <property type="evidence" value="ECO:0007669"/>
    <property type="project" value="UniProtKB-KW"/>
</dbReference>
<dbReference type="SMART" id="SM00387">
    <property type="entry name" value="HATPase_c"/>
    <property type="match status" value="1"/>
</dbReference>
<evidence type="ECO:0000256" key="5">
    <source>
        <dbReference type="ARBA" id="ARBA00022777"/>
    </source>
</evidence>
<keyword evidence="8" id="KW-0472">Membrane</keyword>
<gene>
    <name evidence="10" type="ORF">EHT25_22150</name>
</gene>
<evidence type="ECO:0000259" key="9">
    <source>
        <dbReference type="PROSITE" id="PS50109"/>
    </source>
</evidence>
<dbReference type="Gene3D" id="3.30.565.10">
    <property type="entry name" value="Histidine kinase-like ATPase, C-terminal domain"/>
    <property type="match status" value="1"/>
</dbReference>
<dbReference type="InterPro" id="IPR003594">
    <property type="entry name" value="HATPase_dom"/>
</dbReference>
<evidence type="ECO:0000256" key="4">
    <source>
        <dbReference type="ARBA" id="ARBA00022741"/>
    </source>
</evidence>
<keyword evidence="8" id="KW-1133">Transmembrane helix</keyword>
<dbReference type="InterPro" id="IPR036890">
    <property type="entry name" value="HATPase_C_sf"/>
</dbReference>
<dbReference type="PANTHER" id="PTHR42878:SF7">
    <property type="entry name" value="SENSOR HISTIDINE KINASE GLRK"/>
    <property type="match status" value="1"/>
</dbReference>
<evidence type="ECO:0000313" key="11">
    <source>
        <dbReference type="Proteomes" id="UP000271925"/>
    </source>
</evidence>
<keyword evidence="8" id="KW-0812">Transmembrane</keyword>
<dbReference type="GO" id="GO:0030295">
    <property type="term" value="F:protein kinase activator activity"/>
    <property type="evidence" value="ECO:0007669"/>
    <property type="project" value="TreeGrafter"/>
</dbReference>
<feature type="transmembrane region" description="Helical" evidence="8">
    <location>
        <begin position="63"/>
        <end position="81"/>
    </location>
</feature>
<keyword evidence="11" id="KW-1185">Reference proteome</keyword>
<dbReference type="InterPro" id="IPR050351">
    <property type="entry name" value="BphY/WalK/GraS-like"/>
</dbReference>
<keyword evidence="4" id="KW-0547">Nucleotide-binding</keyword>
<feature type="domain" description="Histidine kinase" evidence="9">
    <location>
        <begin position="139"/>
        <end position="351"/>
    </location>
</feature>
<comment type="caution">
    <text evidence="10">The sequence shown here is derived from an EMBL/GenBank/DDBJ whole genome shotgun (WGS) entry which is preliminary data.</text>
</comment>
<dbReference type="GO" id="GO:0000156">
    <property type="term" value="F:phosphorelay response regulator activity"/>
    <property type="evidence" value="ECO:0007669"/>
    <property type="project" value="TreeGrafter"/>
</dbReference>
<comment type="catalytic activity">
    <reaction evidence="1">
        <text>ATP + protein L-histidine = ADP + protein N-phospho-L-histidine.</text>
        <dbReference type="EC" id="2.7.13.3"/>
    </reaction>
</comment>
<sequence>MRTKKWRETVCKQISPLPFRMSSLPFIHGNGMASAGVKSRFTQSIEKCRRLPYGFILGWNDPLWVSVLLLVVIVATGWFLLRIRYRNQQQHLKQEHETKIRILQQQELISELQLHNDQLKTSRENLSLSITEKDRFISILIHDLRSPLRYLYKNTAYLFRNWKQDSPAELDGLITEINNSTKQIHFLTEEMMQWISTQDHAYGIRLKEYFLLEIVTELEELYKENMLQHGNALQLEVPSRMKIKTDKVLLKTILRNLLDNANKNTDDGVVRIQARQAYEKIVVTVSDTGVGISPRLLQDINRYFSASEAMPGLNTQFGHEIIRDFARLLNATVVYETSEDGGVLVSLTVPC</sequence>
<dbReference type="EMBL" id="RQJO01000010">
    <property type="protein sequence ID" value="RRB00893.1"/>
    <property type="molecule type" value="Genomic_DNA"/>
</dbReference>
<evidence type="ECO:0000256" key="6">
    <source>
        <dbReference type="ARBA" id="ARBA00022840"/>
    </source>
</evidence>
<reference evidence="10 11" key="1">
    <citation type="submission" date="2018-11" db="EMBL/GenBank/DDBJ databases">
        <authorList>
            <person name="Zhou Z."/>
            <person name="Wang G."/>
        </authorList>
    </citation>
    <scope>NUCLEOTIDE SEQUENCE [LARGE SCALE GENOMIC DNA]</scope>
    <source>
        <strain evidence="10 11">KCTC52004</strain>
    </source>
</reference>
<keyword evidence="6" id="KW-0067">ATP-binding</keyword>
<proteinExistence type="predicted"/>
<keyword evidence="7" id="KW-0902">Two-component regulatory system</keyword>
<dbReference type="Pfam" id="PF02518">
    <property type="entry name" value="HATPase_c"/>
    <property type="match status" value="1"/>
</dbReference>
<dbReference type="SUPFAM" id="SSF47384">
    <property type="entry name" value="Homodimeric domain of signal transducing histidine kinase"/>
    <property type="match status" value="1"/>
</dbReference>
<dbReference type="SUPFAM" id="SSF55874">
    <property type="entry name" value="ATPase domain of HSP90 chaperone/DNA topoisomerase II/histidine kinase"/>
    <property type="match status" value="1"/>
</dbReference>
<accession>A0A3P1BJ89</accession>
<dbReference type="EC" id="2.7.13.3" evidence="2"/>
<evidence type="ECO:0000256" key="8">
    <source>
        <dbReference type="SAM" id="Phobius"/>
    </source>
</evidence>
<dbReference type="AlphaFoldDB" id="A0A3P1BJ89"/>
<dbReference type="PANTHER" id="PTHR42878">
    <property type="entry name" value="TWO-COMPONENT HISTIDINE KINASE"/>
    <property type="match status" value="1"/>
</dbReference>
<dbReference type="GO" id="GO:0007234">
    <property type="term" value="P:osmosensory signaling via phosphorelay pathway"/>
    <property type="evidence" value="ECO:0007669"/>
    <property type="project" value="TreeGrafter"/>
</dbReference>
<evidence type="ECO:0000256" key="2">
    <source>
        <dbReference type="ARBA" id="ARBA00012438"/>
    </source>
</evidence>
<keyword evidence="3" id="KW-0808">Transferase</keyword>
<organism evidence="10 11">
    <name type="scientific">Larkinella rosea</name>
    <dbReference type="NCBI Taxonomy" id="2025312"/>
    <lineage>
        <taxon>Bacteria</taxon>
        <taxon>Pseudomonadati</taxon>
        <taxon>Bacteroidota</taxon>
        <taxon>Cytophagia</taxon>
        <taxon>Cytophagales</taxon>
        <taxon>Spirosomataceae</taxon>
        <taxon>Larkinella</taxon>
    </lineage>
</organism>
<protein>
    <recommendedName>
        <fullName evidence="2">histidine kinase</fullName>
        <ecNumber evidence="2">2.7.13.3</ecNumber>
    </recommendedName>
</protein>
<dbReference type="PROSITE" id="PS50109">
    <property type="entry name" value="HIS_KIN"/>
    <property type="match status" value="1"/>
</dbReference>
<name>A0A3P1BJ89_9BACT</name>
<evidence type="ECO:0000256" key="3">
    <source>
        <dbReference type="ARBA" id="ARBA00022679"/>
    </source>
</evidence>
<dbReference type="Gene3D" id="1.10.287.130">
    <property type="match status" value="1"/>
</dbReference>
<evidence type="ECO:0000256" key="7">
    <source>
        <dbReference type="ARBA" id="ARBA00023012"/>
    </source>
</evidence>
<dbReference type="Proteomes" id="UP000271925">
    <property type="component" value="Unassembled WGS sequence"/>
</dbReference>
<keyword evidence="5 10" id="KW-0418">Kinase</keyword>
<evidence type="ECO:0000256" key="1">
    <source>
        <dbReference type="ARBA" id="ARBA00000085"/>
    </source>
</evidence>
<dbReference type="OrthoDB" id="9810447at2"/>
<dbReference type="GO" id="GO:0000155">
    <property type="term" value="F:phosphorelay sensor kinase activity"/>
    <property type="evidence" value="ECO:0007669"/>
    <property type="project" value="InterPro"/>
</dbReference>
<dbReference type="InterPro" id="IPR005467">
    <property type="entry name" value="His_kinase_dom"/>
</dbReference>